<dbReference type="AlphaFoldDB" id="A0A067RCN3"/>
<dbReference type="EMBL" id="KK852724">
    <property type="protein sequence ID" value="KDR17675.1"/>
    <property type="molecule type" value="Genomic_DNA"/>
</dbReference>
<gene>
    <name evidence="1" type="ORF">L798_08441</name>
</gene>
<evidence type="ECO:0000313" key="1">
    <source>
        <dbReference type="EMBL" id="KDR17675.1"/>
    </source>
</evidence>
<accession>A0A067RCN3</accession>
<dbReference type="Proteomes" id="UP000027135">
    <property type="component" value="Unassembled WGS sequence"/>
</dbReference>
<dbReference type="InParanoid" id="A0A067RCN3"/>
<organism evidence="1 2">
    <name type="scientific">Zootermopsis nevadensis</name>
    <name type="common">Dampwood termite</name>
    <dbReference type="NCBI Taxonomy" id="136037"/>
    <lineage>
        <taxon>Eukaryota</taxon>
        <taxon>Metazoa</taxon>
        <taxon>Ecdysozoa</taxon>
        <taxon>Arthropoda</taxon>
        <taxon>Hexapoda</taxon>
        <taxon>Insecta</taxon>
        <taxon>Pterygota</taxon>
        <taxon>Neoptera</taxon>
        <taxon>Polyneoptera</taxon>
        <taxon>Dictyoptera</taxon>
        <taxon>Blattodea</taxon>
        <taxon>Blattoidea</taxon>
        <taxon>Termitoidae</taxon>
        <taxon>Termopsidae</taxon>
        <taxon>Zootermopsis</taxon>
    </lineage>
</organism>
<protein>
    <submittedName>
        <fullName evidence="1">Uncharacterized protein</fullName>
    </submittedName>
</protein>
<proteinExistence type="predicted"/>
<evidence type="ECO:0000313" key="2">
    <source>
        <dbReference type="Proteomes" id="UP000027135"/>
    </source>
</evidence>
<sequence>MTLVAKGLFEGGVQEREGCYRNRDVGANWIAARLLGWLASIWDNPFCLPSMCVINTDILVHEPGTMLFSGGLLSRLLPSTKKGCAYRIVSKIQNHLPRWHL</sequence>
<reference evidence="1 2" key="1">
    <citation type="journal article" date="2014" name="Nat. Commun.">
        <title>Molecular traces of alternative social organization in a termite genome.</title>
        <authorList>
            <person name="Terrapon N."/>
            <person name="Li C."/>
            <person name="Robertson H.M."/>
            <person name="Ji L."/>
            <person name="Meng X."/>
            <person name="Booth W."/>
            <person name="Chen Z."/>
            <person name="Childers C.P."/>
            <person name="Glastad K.M."/>
            <person name="Gokhale K."/>
            <person name="Gowin J."/>
            <person name="Gronenberg W."/>
            <person name="Hermansen R.A."/>
            <person name="Hu H."/>
            <person name="Hunt B.G."/>
            <person name="Huylmans A.K."/>
            <person name="Khalil S.M."/>
            <person name="Mitchell R.D."/>
            <person name="Munoz-Torres M.C."/>
            <person name="Mustard J.A."/>
            <person name="Pan H."/>
            <person name="Reese J.T."/>
            <person name="Scharf M.E."/>
            <person name="Sun F."/>
            <person name="Vogel H."/>
            <person name="Xiao J."/>
            <person name="Yang W."/>
            <person name="Yang Z."/>
            <person name="Yang Z."/>
            <person name="Zhou J."/>
            <person name="Zhu J."/>
            <person name="Brent C.S."/>
            <person name="Elsik C.G."/>
            <person name="Goodisman M.A."/>
            <person name="Liberles D.A."/>
            <person name="Roe R.M."/>
            <person name="Vargo E.L."/>
            <person name="Vilcinskas A."/>
            <person name="Wang J."/>
            <person name="Bornberg-Bauer E."/>
            <person name="Korb J."/>
            <person name="Zhang G."/>
            <person name="Liebig J."/>
        </authorList>
    </citation>
    <scope>NUCLEOTIDE SEQUENCE [LARGE SCALE GENOMIC DNA]</scope>
    <source>
        <tissue evidence="1">Whole organism</tissue>
    </source>
</reference>
<keyword evidence="2" id="KW-1185">Reference proteome</keyword>
<name>A0A067RCN3_ZOONE</name>